<dbReference type="EC" id="2.7.7.49" evidence="2"/>
<reference evidence="2" key="1">
    <citation type="submission" date="2020-02" db="EMBL/GenBank/DDBJ databases">
        <authorList>
            <person name="Meier V. D."/>
        </authorList>
    </citation>
    <scope>NUCLEOTIDE SEQUENCE</scope>
    <source>
        <strain evidence="2">AVDCRST_MAG93</strain>
    </source>
</reference>
<dbReference type="Pfam" id="PF13655">
    <property type="entry name" value="RVT_N"/>
    <property type="match status" value="1"/>
</dbReference>
<dbReference type="Pfam" id="PF00078">
    <property type="entry name" value="RVT_1"/>
    <property type="match status" value="1"/>
</dbReference>
<dbReference type="PANTHER" id="PTHR34047">
    <property type="entry name" value="NUCLEAR INTRON MATURASE 1, MITOCHONDRIAL-RELATED"/>
    <property type="match status" value="1"/>
</dbReference>
<dbReference type="Pfam" id="PF08388">
    <property type="entry name" value="GIIM"/>
    <property type="match status" value="1"/>
</dbReference>
<evidence type="ECO:0000313" key="2">
    <source>
        <dbReference type="EMBL" id="CAA9304276.1"/>
    </source>
</evidence>
<protein>
    <submittedName>
        <fullName evidence="2">Retron-type RNA-directed DNA polymerase</fullName>
        <ecNumber evidence="2">2.7.7.49</ecNumber>
    </submittedName>
</protein>
<dbReference type="CDD" id="cd01651">
    <property type="entry name" value="RT_G2_intron"/>
    <property type="match status" value="1"/>
</dbReference>
<dbReference type="InterPro" id="IPR025960">
    <property type="entry name" value="RVT_N"/>
</dbReference>
<dbReference type="InterPro" id="IPR051083">
    <property type="entry name" value="GrpII_Intron_Splice-Mob/Def"/>
</dbReference>
<dbReference type="EMBL" id="CADCTR010001616">
    <property type="protein sequence ID" value="CAA9304276.1"/>
    <property type="molecule type" value="Genomic_DNA"/>
</dbReference>
<dbReference type="PROSITE" id="PS50878">
    <property type="entry name" value="RT_POL"/>
    <property type="match status" value="1"/>
</dbReference>
<keyword evidence="2" id="KW-0548">Nucleotidyltransferase</keyword>
<dbReference type="PANTHER" id="PTHR34047:SF8">
    <property type="entry name" value="PROTEIN YKFC"/>
    <property type="match status" value="1"/>
</dbReference>
<proteinExistence type="predicted"/>
<dbReference type="SUPFAM" id="SSF56672">
    <property type="entry name" value="DNA/RNA polymerases"/>
    <property type="match status" value="1"/>
</dbReference>
<dbReference type="InterPro" id="IPR043502">
    <property type="entry name" value="DNA/RNA_pol_sf"/>
</dbReference>
<keyword evidence="2" id="KW-0695">RNA-directed DNA polymerase</keyword>
<feature type="non-terminal residue" evidence="2">
    <location>
        <position position="390"/>
    </location>
</feature>
<dbReference type="AlphaFoldDB" id="A0A6J4KF23"/>
<dbReference type="InterPro" id="IPR030931">
    <property type="entry name" value="Group_II_RT_mat"/>
</dbReference>
<sequence length="390" mass="43837">MTAVLPAGAASHAEVDWHAIDWQPVHHNVRRLQARIVKATQAGKWGKVKALQHLLTHSFSGNALAVRRVTENQGKRTPGVDGVVWDTPEKKATAVQALRRRGYRPKPLRRVYIPKKNGQKRPLGIPTIKDRAMQALYLLALEPIAETMADPNSYGFRVNRSTADAMEQCFITLAKQQAPQWVLEGDIKACFDRISHEWLLAHVPMDKAILRKWLKAGYLEHHVLNATDTGTPQGGIVSPVLANLALDGLERRLRVAYPKSSGPHRRAAVNLIRYADDFIITGRSKALLEEEVKPLVEQFMRERGLELSQEKTSITHIEDGFDFLGQNVRKYNGKLLIKPSKQNVKAFLDKVRETIKANKQAPTGQLIAMLNPIISGWAHYHRHVVSMATF</sequence>
<name>A0A6J4KF23_9CHLR</name>
<organism evidence="2">
    <name type="scientific">uncultured Chloroflexia bacterium</name>
    <dbReference type="NCBI Taxonomy" id="1672391"/>
    <lineage>
        <taxon>Bacteria</taxon>
        <taxon>Bacillati</taxon>
        <taxon>Chloroflexota</taxon>
        <taxon>Chloroflexia</taxon>
        <taxon>environmental samples</taxon>
    </lineage>
</organism>
<gene>
    <name evidence="2" type="ORF">AVDCRST_MAG93-4811</name>
</gene>
<dbReference type="GO" id="GO:0003964">
    <property type="term" value="F:RNA-directed DNA polymerase activity"/>
    <property type="evidence" value="ECO:0007669"/>
    <property type="project" value="UniProtKB-KW"/>
</dbReference>
<accession>A0A6J4KF23</accession>
<evidence type="ECO:0000259" key="1">
    <source>
        <dbReference type="PROSITE" id="PS50878"/>
    </source>
</evidence>
<dbReference type="InterPro" id="IPR013597">
    <property type="entry name" value="Mat_intron_G2"/>
</dbReference>
<dbReference type="InterPro" id="IPR000477">
    <property type="entry name" value="RT_dom"/>
</dbReference>
<dbReference type="NCBIfam" id="TIGR04416">
    <property type="entry name" value="group_II_RT_mat"/>
    <property type="match status" value="1"/>
</dbReference>
<keyword evidence="2" id="KW-0808">Transferase</keyword>
<feature type="domain" description="Reverse transcriptase" evidence="1">
    <location>
        <begin position="94"/>
        <end position="328"/>
    </location>
</feature>